<name>A0A2I4BT20_AUSLI</name>
<sequence>MSSKIPKAPYLHTEAKKQVTKQEAKDTAAANTVHRPDGNIKALKENHPRKNVAPKIQKGISTRHGQQAELKEQNEELQKNLLETQQRVAELKLQINELQNKNVEMKKNLHDCHVLLVSAKVDPVSGKASGDAARDREEERKEVMGVSTELLRELKAFGDAAAQQCSSLKEIQTNIEDMSKAREVMKQERQNFSQQAAEMEEALKEAERLLM</sequence>
<dbReference type="GO" id="GO:0051988">
    <property type="term" value="P:regulation of attachment of spindle microtubules to kinetochore"/>
    <property type="evidence" value="ECO:0007669"/>
    <property type="project" value="InterPro"/>
</dbReference>
<protein>
    <submittedName>
        <fullName evidence="4">Small kinetochore-associated protein isoform X1</fullName>
    </submittedName>
</protein>
<organism evidence="3 4">
    <name type="scientific">Austrofundulus limnaeus</name>
    <name type="common">Annual killifish</name>
    <dbReference type="NCBI Taxonomy" id="52670"/>
    <lineage>
        <taxon>Eukaryota</taxon>
        <taxon>Metazoa</taxon>
        <taxon>Chordata</taxon>
        <taxon>Craniata</taxon>
        <taxon>Vertebrata</taxon>
        <taxon>Euteleostomi</taxon>
        <taxon>Actinopterygii</taxon>
        <taxon>Neopterygii</taxon>
        <taxon>Teleostei</taxon>
        <taxon>Neoteleostei</taxon>
        <taxon>Acanthomorphata</taxon>
        <taxon>Ovalentaria</taxon>
        <taxon>Atherinomorphae</taxon>
        <taxon>Cyprinodontiformes</taxon>
        <taxon>Rivulidae</taxon>
        <taxon>Austrofundulus</taxon>
    </lineage>
</organism>
<dbReference type="PANTHER" id="PTHR31940:SF2">
    <property type="entry name" value="SMALL KINETOCHORE-ASSOCIATED PROTEIN"/>
    <property type="match status" value="1"/>
</dbReference>
<evidence type="ECO:0000256" key="1">
    <source>
        <dbReference type="SAM" id="Coils"/>
    </source>
</evidence>
<dbReference type="FunCoup" id="A0A2I4BT20">
    <property type="interactions" value="726"/>
</dbReference>
<proteinExistence type="predicted"/>
<keyword evidence="1" id="KW-0175">Coiled coil</keyword>
<dbReference type="GO" id="GO:0072686">
    <property type="term" value="C:mitotic spindle"/>
    <property type="evidence" value="ECO:0007669"/>
    <property type="project" value="TreeGrafter"/>
</dbReference>
<dbReference type="GO" id="GO:0000776">
    <property type="term" value="C:kinetochore"/>
    <property type="evidence" value="ECO:0007669"/>
    <property type="project" value="InterPro"/>
</dbReference>
<gene>
    <name evidence="4" type="primary">knstrn</name>
</gene>
<dbReference type="InterPro" id="IPR033373">
    <property type="entry name" value="SKAP"/>
</dbReference>
<feature type="coiled-coil region" evidence="1">
    <location>
        <begin position="168"/>
        <end position="209"/>
    </location>
</feature>
<dbReference type="RefSeq" id="XP_013870858.1">
    <property type="nucleotide sequence ID" value="XM_014015404.1"/>
</dbReference>
<evidence type="ECO:0000256" key="2">
    <source>
        <dbReference type="SAM" id="MobiDB-lite"/>
    </source>
</evidence>
<feature type="coiled-coil region" evidence="1">
    <location>
        <begin position="67"/>
        <end position="108"/>
    </location>
</feature>
<dbReference type="STRING" id="52670.A0A2I4BT20"/>
<dbReference type="PANTHER" id="PTHR31940">
    <property type="entry name" value="SMALL KINETOCHORE-ASSOCIATED PROTEIN"/>
    <property type="match status" value="1"/>
</dbReference>
<dbReference type="InParanoid" id="A0A2I4BT20"/>
<feature type="compositionally biased region" description="Basic and acidic residues" evidence="2">
    <location>
        <begin position="34"/>
        <end position="48"/>
    </location>
</feature>
<dbReference type="Proteomes" id="UP000192220">
    <property type="component" value="Unplaced"/>
</dbReference>
<dbReference type="OrthoDB" id="9940269at2759"/>
<keyword evidence="3" id="KW-1185">Reference proteome</keyword>
<dbReference type="KEGG" id="alim:106522411"/>
<feature type="region of interest" description="Disordered" evidence="2">
    <location>
        <begin position="1"/>
        <end position="62"/>
    </location>
</feature>
<feature type="compositionally biased region" description="Basic and acidic residues" evidence="2">
    <location>
        <begin position="13"/>
        <end position="26"/>
    </location>
</feature>
<dbReference type="GO" id="GO:0000070">
    <property type="term" value="P:mitotic sister chromatid segregation"/>
    <property type="evidence" value="ECO:0007669"/>
    <property type="project" value="TreeGrafter"/>
</dbReference>
<dbReference type="GO" id="GO:0035371">
    <property type="term" value="C:microtubule plus-end"/>
    <property type="evidence" value="ECO:0007669"/>
    <property type="project" value="TreeGrafter"/>
</dbReference>
<evidence type="ECO:0000313" key="3">
    <source>
        <dbReference type="Proteomes" id="UP000192220"/>
    </source>
</evidence>
<dbReference type="CTD" id="90417"/>
<dbReference type="GO" id="GO:0034451">
    <property type="term" value="C:centriolar satellite"/>
    <property type="evidence" value="ECO:0007669"/>
    <property type="project" value="TreeGrafter"/>
</dbReference>
<dbReference type="GO" id="GO:0007051">
    <property type="term" value="P:spindle organization"/>
    <property type="evidence" value="ECO:0007669"/>
    <property type="project" value="InterPro"/>
</dbReference>
<evidence type="ECO:0000313" key="4">
    <source>
        <dbReference type="RefSeq" id="XP_013870858.1"/>
    </source>
</evidence>
<dbReference type="AlphaFoldDB" id="A0A2I4BT20"/>
<accession>A0A2I4BT20</accession>
<reference evidence="4" key="1">
    <citation type="submission" date="2025-08" db="UniProtKB">
        <authorList>
            <consortium name="RefSeq"/>
        </authorList>
    </citation>
    <scope>IDENTIFICATION</scope>
    <source>
        <strain evidence="4">Quisiro</strain>
        <tissue evidence="4">Liver</tissue>
    </source>
</reference>